<organism evidence="1 2">
    <name type="scientific">Piloderma croceum (strain F 1598)</name>
    <dbReference type="NCBI Taxonomy" id="765440"/>
    <lineage>
        <taxon>Eukaryota</taxon>
        <taxon>Fungi</taxon>
        <taxon>Dikarya</taxon>
        <taxon>Basidiomycota</taxon>
        <taxon>Agaricomycotina</taxon>
        <taxon>Agaricomycetes</taxon>
        <taxon>Agaricomycetidae</taxon>
        <taxon>Atheliales</taxon>
        <taxon>Atheliaceae</taxon>
        <taxon>Piloderma</taxon>
    </lineage>
</organism>
<dbReference type="Proteomes" id="UP000054166">
    <property type="component" value="Unassembled WGS sequence"/>
</dbReference>
<dbReference type="AlphaFoldDB" id="A0A0C3ETL6"/>
<evidence type="ECO:0000313" key="2">
    <source>
        <dbReference type="Proteomes" id="UP000054166"/>
    </source>
</evidence>
<sequence>MSVQSDQTETEGCPPTLAVALPTFVVFLYECIELRWLLLLIDNCSIYDEDTTHLSDICDVSNEIVALIHMCNEFVLCNIIILRPIFSISPVDTPRGPPNTTLNATDTLQTLYAQITTSYTRPVTAAIAIREHDTPLDDGVKAMVETATATVENKILDAVYRGHTTVYRERHREGVEESERPMAAEDFVVKRIKQDQE</sequence>
<dbReference type="EMBL" id="KN833041">
    <property type="protein sequence ID" value="KIM75875.1"/>
    <property type="molecule type" value="Genomic_DNA"/>
</dbReference>
<protein>
    <submittedName>
        <fullName evidence="1">Uncharacterized protein</fullName>
    </submittedName>
</protein>
<dbReference type="HOGENOM" id="CLU_1384627_0_0_1"/>
<proteinExistence type="predicted"/>
<reference evidence="2" key="2">
    <citation type="submission" date="2015-01" db="EMBL/GenBank/DDBJ databases">
        <title>Evolutionary Origins and Diversification of the Mycorrhizal Mutualists.</title>
        <authorList>
            <consortium name="DOE Joint Genome Institute"/>
            <consortium name="Mycorrhizal Genomics Consortium"/>
            <person name="Kohler A."/>
            <person name="Kuo A."/>
            <person name="Nagy L.G."/>
            <person name="Floudas D."/>
            <person name="Copeland A."/>
            <person name="Barry K.W."/>
            <person name="Cichocki N."/>
            <person name="Veneault-Fourrey C."/>
            <person name="LaButti K."/>
            <person name="Lindquist E.A."/>
            <person name="Lipzen A."/>
            <person name="Lundell T."/>
            <person name="Morin E."/>
            <person name="Murat C."/>
            <person name="Riley R."/>
            <person name="Ohm R."/>
            <person name="Sun H."/>
            <person name="Tunlid A."/>
            <person name="Henrissat B."/>
            <person name="Grigoriev I.V."/>
            <person name="Hibbett D.S."/>
            <person name="Martin F."/>
        </authorList>
    </citation>
    <scope>NUCLEOTIDE SEQUENCE [LARGE SCALE GENOMIC DNA]</scope>
    <source>
        <strain evidence="2">F 1598</strain>
    </source>
</reference>
<reference evidence="1 2" key="1">
    <citation type="submission" date="2014-04" db="EMBL/GenBank/DDBJ databases">
        <authorList>
            <consortium name="DOE Joint Genome Institute"/>
            <person name="Kuo A."/>
            <person name="Tarkka M."/>
            <person name="Buscot F."/>
            <person name="Kohler A."/>
            <person name="Nagy L.G."/>
            <person name="Floudas D."/>
            <person name="Copeland A."/>
            <person name="Barry K.W."/>
            <person name="Cichocki N."/>
            <person name="Veneault-Fourrey C."/>
            <person name="LaButti K."/>
            <person name="Lindquist E.A."/>
            <person name="Lipzen A."/>
            <person name="Lundell T."/>
            <person name="Morin E."/>
            <person name="Murat C."/>
            <person name="Sun H."/>
            <person name="Tunlid A."/>
            <person name="Henrissat B."/>
            <person name="Grigoriev I.V."/>
            <person name="Hibbett D.S."/>
            <person name="Martin F."/>
            <person name="Nordberg H.P."/>
            <person name="Cantor M.N."/>
            <person name="Hua S.X."/>
        </authorList>
    </citation>
    <scope>NUCLEOTIDE SEQUENCE [LARGE SCALE GENOMIC DNA]</scope>
    <source>
        <strain evidence="1 2">F 1598</strain>
    </source>
</reference>
<dbReference type="InParanoid" id="A0A0C3ETL6"/>
<accession>A0A0C3ETL6</accession>
<evidence type="ECO:0000313" key="1">
    <source>
        <dbReference type="EMBL" id="KIM75875.1"/>
    </source>
</evidence>
<name>A0A0C3ETL6_PILCF</name>
<keyword evidence="2" id="KW-1185">Reference proteome</keyword>
<gene>
    <name evidence="1" type="ORF">PILCRDRAFT_13248</name>
</gene>